<dbReference type="AlphaFoldDB" id="A0AAV7GZX9"/>
<name>A0AAV7GZX9_DENCH</name>
<proteinExistence type="predicted"/>
<sequence length="160" mass="17200">MRCGHGGASLHDEVLRVIRDFMSPNLEGPRRKDVHSRGNDIGFQNATIEQAWTSRGKARNGRRWPSSIVCALKCYCSCSILVCRIIVQDLKGVAVGDMDGGDAIGVGVQGVPIPWVVHDNDGSPTGGLHDVGLLCFINVAGATQNHFPNDVEASHRSILT</sequence>
<dbReference type="EMBL" id="JAGFBR010000009">
    <property type="protein sequence ID" value="KAH0461334.1"/>
    <property type="molecule type" value="Genomic_DNA"/>
</dbReference>
<evidence type="ECO:0000313" key="2">
    <source>
        <dbReference type="Proteomes" id="UP000775213"/>
    </source>
</evidence>
<accession>A0AAV7GZX9</accession>
<dbReference type="Proteomes" id="UP000775213">
    <property type="component" value="Unassembled WGS sequence"/>
</dbReference>
<organism evidence="1 2">
    <name type="scientific">Dendrobium chrysotoxum</name>
    <name type="common">Orchid</name>
    <dbReference type="NCBI Taxonomy" id="161865"/>
    <lineage>
        <taxon>Eukaryota</taxon>
        <taxon>Viridiplantae</taxon>
        <taxon>Streptophyta</taxon>
        <taxon>Embryophyta</taxon>
        <taxon>Tracheophyta</taxon>
        <taxon>Spermatophyta</taxon>
        <taxon>Magnoliopsida</taxon>
        <taxon>Liliopsida</taxon>
        <taxon>Asparagales</taxon>
        <taxon>Orchidaceae</taxon>
        <taxon>Epidendroideae</taxon>
        <taxon>Malaxideae</taxon>
        <taxon>Dendrobiinae</taxon>
        <taxon>Dendrobium</taxon>
    </lineage>
</organism>
<evidence type="ECO:0000313" key="1">
    <source>
        <dbReference type="EMBL" id="KAH0461334.1"/>
    </source>
</evidence>
<reference evidence="1 2" key="1">
    <citation type="journal article" date="2021" name="Hortic Res">
        <title>Chromosome-scale assembly of the Dendrobium chrysotoxum genome enhances the understanding of orchid evolution.</title>
        <authorList>
            <person name="Zhang Y."/>
            <person name="Zhang G.Q."/>
            <person name="Zhang D."/>
            <person name="Liu X.D."/>
            <person name="Xu X.Y."/>
            <person name="Sun W.H."/>
            <person name="Yu X."/>
            <person name="Zhu X."/>
            <person name="Wang Z.W."/>
            <person name="Zhao X."/>
            <person name="Zhong W.Y."/>
            <person name="Chen H."/>
            <person name="Yin W.L."/>
            <person name="Huang T."/>
            <person name="Niu S.C."/>
            <person name="Liu Z.J."/>
        </authorList>
    </citation>
    <scope>NUCLEOTIDE SEQUENCE [LARGE SCALE GENOMIC DNA]</scope>
    <source>
        <strain evidence="1">Lindl</strain>
    </source>
</reference>
<protein>
    <submittedName>
        <fullName evidence="1">Uncharacterized protein</fullName>
    </submittedName>
</protein>
<keyword evidence="2" id="KW-1185">Reference proteome</keyword>
<comment type="caution">
    <text evidence="1">The sequence shown here is derived from an EMBL/GenBank/DDBJ whole genome shotgun (WGS) entry which is preliminary data.</text>
</comment>
<gene>
    <name evidence="1" type="ORF">IEQ34_008909</name>
</gene>